<reference evidence="2 3" key="1">
    <citation type="submission" date="2019-07" db="EMBL/GenBank/DDBJ databases">
        <title>Draft genome sequences of 15 bacterial species constituting the stable defined intestinal microbiota of the GM15 gnotobiotic mouse model.</title>
        <authorList>
            <person name="Elie C."/>
            <person name="Mathieu A."/>
            <person name="Saliou A."/>
            <person name="Darnaud M."/>
            <person name="Leulier F."/>
            <person name="Tamellini A."/>
        </authorList>
    </citation>
    <scope>NUCLEOTIDE SEQUENCE [LARGE SCALE GENOMIC DNA]</scope>
    <source>
        <strain evidence="3">ASF 502</strain>
    </source>
</reference>
<sequence length="282" mass="31540">MKSKNNSIWDGSVTKILTPLSGEFFPKEGYDWNDGPDNYGELLDGRELVQYMKSIQEAVVHKNSLGGKGGDPCNLMDYFYGSASIKEKVKSAVVSVECAEGVLYGCTTLRLEENLGAGELHELCEYITGQYSDGWGEEFEQRDIQVEEGTLHVHFWQRSGMRFQIREDVKPDPEHDKTKDSGKEPPPDIEEGRPGQSAGKARPSLQLIGHDGNIFSIVSDAGRLLARNGQKREADEMYDRVFKAGSYHEALGIISEYVETELSSAGEKKHQRKQKSENTPCR</sequence>
<evidence type="ECO:0000313" key="3">
    <source>
        <dbReference type="Proteomes" id="UP000474104"/>
    </source>
</evidence>
<protein>
    <submittedName>
        <fullName evidence="2">Uncharacterized protein</fullName>
    </submittedName>
</protein>
<comment type="caution">
    <text evidence="2">The sequence shown here is derived from an EMBL/GenBank/DDBJ whole genome shotgun (WGS) entry which is preliminary data.</text>
</comment>
<proteinExistence type="predicted"/>
<feature type="region of interest" description="Disordered" evidence="1">
    <location>
        <begin position="261"/>
        <end position="282"/>
    </location>
</feature>
<feature type="compositionally biased region" description="Basic and acidic residues" evidence="1">
    <location>
        <begin position="166"/>
        <end position="193"/>
    </location>
</feature>
<feature type="region of interest" description="Disordered" evidence="1">
    <location>
        <begin position="166"/>
        <end position="203"/>
    </location>
</feature>
<accession>A0A9X5CCK7</accession>
<dbReference type="Proteomes" id="UP000474104">
    <property type="component" value="Unassembled WGS sequence"/>
</dbReference>
<dbReference type="OrthoDB" id="9813511at2"/>
<dbReference type="EMBL" id="VIRB01000149">
    <property type="protein sequence ID" value="NDO72032.1"/>
    <property type="molecule type" value="Genomic_DNA"/>
</dbReference>
<evidence type="ECO:0000256" key="1">
    <source>
        <dbReference type="SAM" id="MobiDB-lite"/>
    </source>
</evidence>
<organism evidence="2 3">
    <name type="scientific">Schaedlerella arabinosiphila</name>
    <dbReference type="NCBI Taxonomy" id="2044587"/>
    <lineage>
        <taxon>Bacteria</taxon>
        <taxon>Bacillati</taxon>
        <taxon>Bacillota</taxon>
        <taxon>Clostridia</taxon>
        <taxon>Lachnospirales</taxon>
        <taxon>Lachnospiraceae</taxon>
        <taxon>Schaedlerella</taxon>
    </lineage>
</organism>
<name>A0A9X5CCK7_9FIRM</name>
<dbReference type="RefSeq" id="WP_004081950.1">
    <property type="nucleotide sequence ID" value="NZ_VIRB01000149.1"/>
</dbReference>
<gene>
    <name evidence="2" type="ORF">FMM80_26640</name>
</gene>
<dbReference type="AlphaFoldDB" id="A0A9X5CCK7"/>
<evidence type="ECO:0000313" key="2">
    <source>
        <dbReference type="EMBL" id="NDO72032.1"/>
    </source>
</evidence>